<dbReference type="EMBL" id="CP045121">
    <property type="protein sequence ID" value="QIN79600.1"/>
    <property type="molecule type" value="Genomic_DNA"/>
</dbReference>
<evidence type="ECO:0000313" key="2">
    <source>
        <dbReference type="Proteomes" id="UP000502706"/>
    </source>
</evidence>
<dbReference type="Proteomes" id="UP000502706">
    <property type="component" value="Chromosome"/>
</dbReference>
<proteinExistence type="predicted"/>
<organism evidence="1 2">
    <name type="scientific">Rubrobacter marinus</name>
    <dbReference type="NCBI Taxonomy" id="2653852"/>
    <lineage>
        <taxon>Bacteria</taxon>
        <taxon>Bacillati</taxon>
        <taxon>Actinomycetota</taxon>
        <taxon>Rubrobacteria</taxon>
        <taxon>Rubrobacterales</taxon>
        <taxon>Rubrobacteraceae</taxon>
        <taxon>Rubrobacter</taxon>
    </lineage>
</organism>
<dbReference type="AlphaFoldDB" id="A0A6G8PZJ4"/>
<reference evidence="1 2" key="1">
    <citation type="submission" date="2019-10" db="EMBL/GenBank/DDBJ databases">
        <title>Rubrobacter sp nov SCSIO 52915 isolated from a deep-sea sediment in the South China Sea.</title>
        <authorList>
            <person name="Chen R.W."/>
        </authorList>
    </citation>
    <scope>NUCLEOTIDE SEQUENCE [LARGE SCALE GENOMIC DNA]</scope>
    <source>
        <strain evidence="1 2">SCSIO 52915</strain>
    </source>
</reference>
<sequence>MKRHLKQTATLRRYVDFDDNGEPVYSPPIEQPPLAVKVRKVPGFGSTVNELGVEVPNRTKLLMSDEVAVRDLVDDAPVEGVEAIVNKRGKTIGYRVEL</sequence>
<evidence type="ECO:0000313" key="1">
    <source>
        <dbReference type="EMBL" id="QIN79600.1"/>
    </source>
</evidence>
<keyword evidence="2" id="KW-1185">Reference proteome</keyword>
<dbReference type="RefSeq" id="WP_166397270.1">
    <property type="nucleotide sequence ID" value="NZ_CP045121.1"/>
</dbReference>
<protein>
    <submittedName>
        <fullName evidence="1">Uncharacterized protein</fullName>
    </submittedName>
</protein>
<gene>
    <name evidence="1" type="ORF">GBA65_14925</name>
</gene>
<name>A0A6G8PZJ4_9ACTN</name>
<accession>A0A6G8PZJ4</accession>
<dbReference type="KEGG" id="rmar:GBA65_14925"/>